<organism evidence="2 3">
    <name type="scientific">Candidatus Nitrohelix vancouverensis</name>
    <dbReference type="NCBI Taxonomy" id="2705534"/>
    <lineage>
        <taxon>Bacteria</taxon>
        <taxon>Pseudomonadati</taxon>
        <taxon>Nitrospinota/Tectimicrobiota group</taxon>
        <taxon>Nitrospinota</taxon>
        <taxon>Nitrospinia</taxon>
        <taxon>Nitrospinales</taxon>
        <taxon>Nitrospinaceae</taxon>
        <taxon>Candidatus Nitrohelix</taxon>
    </lineage>
</organism>
<dbReference type="EMBL" id="CP048620">
    <property type="protein sequence ID" value="QPJ64163.1"/>
    <property type="molecule type" value="Genomic_DNA"/>
</dbReference>
<dbReference type="Gene3D" id="3.30.450.40">
    <property type="match status" value="2"/>
</dbReference>
<gene>
    <name evidence="2" type="ORF">G3M78_01595</name>
</gene>
<dbReference type="SMART" id="SM00065">
    <property type="entry name" value="GAF"/>
    <property type="match status" value="2"/>
</dbReference>
<name>A0A7T0C096_9BACT</name>
<evidence type="ECO:0000313" key="2">
    <source>
        <dbReference type="EMBL" id="QPJ64163.1"/>
    </source>
</evidence>
<proteinExistence type="predicted"/>
<dbReference type="PANTHER" id="PTHR33121:SF71">
    <property type="entry name" value="OXYGEN SENSOR PROTEIN DOSP"/>
    <property type="match status" value="1"/>
</dbReference>
<dbReference type="NCBIfam" id="TIGR00254">
    <property type="entry name" value="GGDEF"/>
    <property type="match status" value="1"/>
</dbReference>
<dbReference type="SUPFAM" id="SSF55073">
    <property type="entry name" value="Nucleotide cyclase"/>
    <property type="match status" value="1"/>
</dbReference>
<dbReference type="PANTHER" id="PTHR33121">
    <property type="entry name" value="CYCLIC DI-GMP PHOSPHODIESTERASE PDEF"/>
    <property type="match status" value="1"/>
</dbReference>
<evidence type="ECO:0000259" key="1">
    <source>
        <dbReference type="PROSITE" id="PS50887"/>
    </source>
</evidence>
<dbReference type="InterPro" id="IPR050706">
    <property type="entry name" value="Cyclic-di-GMP_PDE-like"/>
</dbReference>
<dbReference type="InterPro" id="IPR003018">
    <property type="entry name" value="GAF"/>
</dbReference>
<dbReference type="AlphaFoldDB" id="A0A7T0C096"/>
<reference evidence="3" key="1">
    <citation type="submission" date="2020-02" db="EMBL/GenBank/DDBJ databases">
        <title>Genomic and physiological characterization of two novel Nitrospinaceae genera.</title>
        <authorList>
            <person name="Mueller A.J."/>
            <person name="Jung M.-Y."/>
            <person name="Strachan C.R."/>
            <person name="Herbold C.W."/>
            <person name="Kirkegaard R.H."/>
            <person name="Daims H."/>
        </authorList>
    </citation>
    <scope>NUCLEOTIDE SEQUENCE [LARGE SCALE GENOMIC DNA]</scope>
</reference>
<sequence>MKNPDILTHLIELAGNTANAYTTALFQLDIDGKTLVPTRHLSLSKSFNENVRIGMGQGPIGKSALTRNAVILDQFEGDASNLKIYKSDENLKSFLALPLLSPDGNILGVLTLDSKESYVFSQKLQKIMTGFAEQMAWHLLHEETAVTVDADRSWPFFKELSAYSRFVAESPQLPDLSQRLIQVPPEILKYDAIAVVELDEGRFPGRVLAHRGFSQDFENLTIEEGKGLTGSCAKNNQPIVISDAEDRELTIFNEDEEPEPFQSLLAVPIVLRDALRGALIFACQEPDSLDADDADRISIICASAGAAIYCIETRRNWQYDRSLDQITGAPNHRFLIEHREAIQGEILKENQEAHFLAVQLTNLPSIYETHGTDCGDQLLRQMISMFSKAAPSPKYVFKYSDNTFLLILMERTREEVLSLEARLRHVFENNQFYAQSKSLSLKTDLGLASYPADGKDLALLAGLAYGRATQTFASF</sequence>
<dbReference type="Gene3D" id="3.30.70.270">
    <property type="match status" value="1"/>
</dbReference>
<dbReference type="InterPro" id="IPR043128">
    <property type="entry name" value="Rev_trsase/Diguanyl_cyclase"/>
</dbReference>
<dbReference type="GO" id="GO:0071111">
    <property type="term" value="F:cyclic-guanylate-specific phosphodiesterase activity"/>
    <property type="evidence" value="ECO:0007669"/>
    <property type="project" value="InterPro"/>
</dbReference>
<dbReference type="SMART" id="SM00267">
    <property type="entry name" value="GGDEF"/>
    <property type="match status" value="1"/>
</dbReference>
<feature type="domain" description="GGDEF" evidence="1">
    <location>
        <begin position="351"/>
        <end position="475"/>
    </location>
</feature>
<dbReference type="SUPFAM" id="SSF55781">
    <property type="entry name" value="GAF domain-like"/>
    <property type="match status" value="2"/>
</dbReference>
<dbReference type="Pfam" id="PF00990">
    <property type="entry name" value="GGDEF"/>
    <property type="match status" value="1"/>
</dbReference>
<dbReference type="KEGG" id="nva:G3M78_01595"/>
<protein>
    <submittedName>
        <fullName evidence="2">GAF domain-containing protein</fullName>
    </submittedName>
</protein>
<dbReference type="PROSITE" id="PS50887">
    <property type="entry name" value="GGDEF"/>
    <property type="match status" value="1"/>
</dbReference>
<evidence type="ECO:0000313" key="3">
    <source>
        <dbReference type="Proteomes" id="UP000594464"/>
    </source>
</evidence>
<dbReference type="Proteomes" id="UP000594464">
    <property type="component" value="Chromosome"/>
</dbReference>
<dbReference type="InterPro" id="IPR000160">
    <property type="entry name" value="GGDEF_dom"/>
</dbReference>
<dbReference type="InterPro" id="IPR029016">
    <property type="entry name" value="GAF-like_dom_sf"/>
</dbReference>
<accession>A0A7T0C096</accession>
<dbReference type="Pfam" id="PF13185">
    <property type="entry name" value="GAF_2"/>
    <property type="match status" value="2"/>
</dbReference>
<dbReference type="InterPro" id="IPR029787">
    <property type="entry name" value="Nucleotide_cyclase"/>
</dbReference>